<dbReference type="Gene3D" id="2.40.50.1020">
    <property type="entry name" value="LytTr DNA-binding domain"/>
    <property type="match status" value="1"/>
</dbReference>
<dbReference type="InterPro" id="IPR007492">
    <property type="entry name" value="LytTR_DNA-bd_dom"/>
</dbReference>
<feature type="modified residue" description="4-aspartylphosphate" evidence="1">
    <location>
        <position position="53"/>
    </location>
</feature>
<organism evidence="4 5">
    <name type="scientific">Dokdonia donghaensis DSW-1</name>
    <dbReference type="NCBI Taxonomy" id="1300343"/>
    <lineage>
        <taxon>Bacteria</taxon>
        <taxon>Pseudomonadati</taxon>
        <taxon>Bacteroidota</taxon>
        <taxon>Flavobacteriia</taxon>
        <taxon>Flavobacteriales</taxon>
        <taxon>Flavobacteriaceae</taxon>
        <taxon>Dokdonia</taxon>
    </lineage>
</organism>
<reference evidence="4 5" key="1">
    <citation type="submission" date="2014-10" db="EMBL/GenBank/DDBJ databases">
        <title>Draft genome sequence of the proteorhodopsin-containing marine bacterium Dokdonia donghaensis.</title>
        <authorList>
            <person name="Gomez-Consarnau L."/>
            <person name="Gonzalez J.M."/>
            <person name="Riedel T."/>
            <person name="Jaenicke S."/>
            <person name="Wagner-Doebler I."/>
            <person name="Fuhrman J.A."/>
        </authorList>
    </citation>
    <scope>NUCLEOTIDE SEQUENCE [LARGE SCALE GENOMIC DNA]</scope>
    <source>
        <strain evidence="4 5">DSW-1</strain>
    </source>
</reference>
<evidence type="ECO:0000259" key="3">
    <source>
        <dbReference type="PROSITE" id="PS50930"/>
    </source>
</evidence>
<dbReference type="SUPFAM" id="SSF52172">
    <property type="entry name" value="CheY-like"/>
    <property type="match status" value="1"/>
</dbReference>
<dbReference type="PANTHER" id="PTHR37299">
    <property type="entry name" value="TRANSCRIPTIONAL REGULATOR-RELATED"/>
    <property type="match status" value="1"/>
</dbReference>
<dbReference type="InterPro" id="IPR001789">
    <property type="entry name" value="Sig_transdc_resp-reg_receiver"/>
</dbReference>
<dbReference type="OrthoDB" id="2168082at2"/>
<dbReference type="Pfam" id="PF00072">
    <property type="entry name" value="Response_reg"/>
    <property type="match status" value="1"/>
</dbReference>
<dbReference type="RefSeq" id="WP_035328675.1">
    <property type="nucleotide sequence ID" value="NZ_CP015125.1"/>
</dbReference>
<name>A0A0A2GXJ8_9FLAO</name>
<dbReference type="Gene3D" id="3.40.50.2300">
    <property type="match status" value="1"/>
</dbReference>
<evidence type="ECO:0000259" key="2">
    <source>
        <dbReference type="PROSITE" id="PS50110"/>
    </source>
</evidence>
<feature type="domain" description="HTH LytTR-type" evidence="3">
    <location>
        <begin position="140"/>
        <end position="238"/>
    </location>
</feature>
<gene>
    <name evidence="4" type="ORF">NV36_03365</name>
</gene>
<proteinExistence type="predicted"/>
<dbReference type="GO" id="GO:0000156">
    <property type="term" value="F:phosphorelay response regulator activity"/>
    <property type="evidence" value="ECO:0007669"/>
    <property type="project" value="InterPro"/>
</dbReference>
<dbReference type="AlphaFoldDB" id="A0A0A2GXJ8"/>
<sequence>MNCIIVDDETAARTIVSHLCNQVDNLTVVDDFPNAMQAIKFLNKNEVDLIFLDIHMPDFTGFDFIDSLKNPPKIVLTTSDRDFAIEAFEYDCIVDYLVKPITLPRFLKAMQKVESFKAPVVQKAAPVVQEVKQEESEKEMYVNIDRRLIKIVFDNIFLIEAKGDYVLIKTEGKNYTVHSTLKKIEEKLPDSLFLKVHRSYIINIKKIVDIEDNSVLIARDVIPISRSNRPELIKRLNLL</sequence>
<dbReference type="SMART" id="SM00448">
    <property type="entry name" value="REC"/>
    <property type="match status" value="1"/>
</dbReference>
<dbReference type="PROSITE" id="PS50930">
    <property type="entry name" value="HTH_LYTTR"/>
    <property type="match status" value="1"/>
</dbReference>
<dbReference type="Proteomes" id="UP000030140">
    <property type="component" value="Unassembled WGS sequence"/>
</dbReference>
<dbReference type="Pfam" id="PF04397">
    <property type="entry name" value="LytTR"/>
    <property type="match status" value="1"/>
</dbReference>
<dbReference type="PROSITE" id="PS50110">
    <property type="entry name" value="RESPONSE_REGULATORY"/>
    <property type="match status" value="1"/>
</dbReference>
<evidence type="ECO:0000313" key="4">
    <source>
        <dbReference type="EMBL" id="KGO07942.1"/>
    </source>
</evidence>
<keyword evidence="5" id="KW-1185">Reference proteome</keyword>
<dbReference type="InterPro" id="IPR046947">
    <property type="entry name" value="LytR-like"/>
</dbReference>
<dbReference type="PANTHER" id="PTHR37299:SF1">
    <property type="entry name" value="STAGE 0 SPORULATION PROTEIN A HOMOLOG"/>
    <property type="match status" value="1"/>
</dbReference>
<protein>
    <submittedName>
        <fullName evidence="4">LytR family transcriptional regulator</fullName>
    </submittedName>
</protein>
<dbReference type="InterPro" id="IPR011006">
    <property type="entry name" value="CheY-like_superfamily"/>
</dbReference>
<keyword evidence="1" id="KW-0597">Phosphoprotein</keyword>
<dbReference type="GO" id="GO:0003677">
    <property type="term" value="F:DNA binding"/>
    <property type="evidence" value="ECO:0007669"/>
    <property type="project" value="InterPro"/>
</dbReference>
<evidence type="ECO:0000256" key="1">
    <source>
        <dbReference type="PROSITE-ProRule" id="PRU00169"/>
    </source>
</evidence>
<feature type="domain" description="Response regulatory" evidence="2">
    <location>
        <begin position="2"/>
        <end position="114"/>
    </location>
</feature>
<dbReference type="SMART" id="SM00850">
    <property type="entry name" value="LytTR"/>
    <property type="match status" value="1"/>
</dbReference>
<dbReference type="EMBL" id="JSAQ01000001">
    <property type="protein sequence ID" value="KGO07942.1"/>
    <property type="molecule type" value="Genomic_DNA"/>
</dbReference>
<comment type="caution">
    <text evidence="4">The sequence shown here is derived from an EMBL/GenBank/DDBJ whole genome shotgun (WGS) entry which is preliminary data.</text>
</comment>
<accession>A0A0A2GXJ8</accession>
<evidence type="ECO:0000313" key="5">
    <source>
        <dbReference type="Proteomes" id="UP000030140"/>
    </source>
</evidence>